<feature type="signal peptide" evidence="1">
    <location>
        <begin position="1"/>
        <end position="19"/>
    </location>
</feature>
<feature type="chain" id="PRO_5020336497" description="Hydrophobin" evidence="1">
    <location>
        <begin position="20"/>
        <end position="105"/>
    </location>
</feature>
<accession>A0A4T0FGW8</accession>
<dbReference type="AlphaFoldDB" id="A0A4T0FGW8"/>
<gene>
    <name evidence="2" type="ORF">E3P99_03045</name>
</gene>
<dbReference type="EMBL" id="SPNW01000051">
    <property type="protein sequence ID" value="TIA87637.1"/>
    <property type="molecule type" value="Genomic_DNA"/>
</dbReference>
<dbReference type="Pfam" id="PF19373">
    <property type="entry name" value="DUF5948"/>
    <property type="match status" value="1"/>
</dbReference>
<evidence type="ECO:0000313" key="3">
    <source>
        <dbReference type="Proteomes" id="UP000310189"/>
    </source>
</evidence>
<sequence>MFKLVTVSALLATAALVSAGGPAEVCTRNGNCWPVVHRISKLTRYLLVTKDCCASVDQNTRYDEVFHQCIPLLANGINTGGMVECCESRGAGSREEEIGAATGTC</sequence>
<organism evidence="2 3">
    <name type="scientific">Wallemia hederae</name>
    <dbReference type="NCBI Taxonomy" id="1540922"/>
    <lineage>
        <taxon>Eukaryota</taxon>
        <taxon>Fungi</taxon>
        <taxon>Dikarya</taxon>
        <taxon>Basidiomycota</taxon>
        <taxon>Wallemiomycotina</taxon>
        <taxon>Wallemiomycetes</taxon>
        <taxon>Wallemiales</taxon>
        <taxon>Wallemiaceae</taxon>
        <taxon>Wallemia</taxon>
    </lineage>
</organism>
<evidence type="ECO:0000256" key="1">
    <source>
        <dbReference type="SAM" id="SignalP"/>
    </source>
</evidence>
<comment type="caution">
    <text evidence="2">The sequence shown here is derived from an EMBL/GenBank/DDBJ whole genome shotgun (WGS) entry which is preliminary data.</text>
</comment>
<dbReference type="Proteomes" id="UP000310189">
    <property type="component" value="Unassembled WGS sequence"/>
</dbReference>
<protein>
    <recommendedName>
        <fullName evidence="4">Hydrophobin</fullName>
    </recommendedName>
</protein>
<dbReference type="InterPro" id="IPR045992">
    <property type="entry name" value="DUF5948"/>
</dbReference>
<keyword evidence="3" id="KW-1185">Reference proteome</keyword>
<proteinExistence type="predicted"/>
<keyword evidence="1" id="KW-0732">Signal</keyword>
<evidence type="ECO:0000313" key="2">
    <source>
        <dbReference type="EMBL" id="TIA87637.1"/>
    </source>
</evidence>
<name>A0A4T0FGW8_9BASI</name>
<evidence type="ECO:0008006" key="4">
    <source>
        <dbReference type="Google" id="ProtNLM"/>
    </source>
</evidence>
<reference evidence="2 3" key="1">
    <citation type="submission" date="2019-03" db="EMBL/GenBank/DDBJ databases">
        <title>Sequencing 23 genomes of Wallemia ichthyophaga.</title>
        <authorList>
            <person name="Gostincar C."/>
        </authorList>
    </citation>
    <scope>NUCLEOTIDE SEQUENCE [LARGE SCALE GENOMIC DNA]</scope>
    <source>
        <strain evidence="2 3">EXF-5753</strain>
    </source>
</reference>
<dbReference type="OrthoDB" id="4932133at2759"/>